<keyword evidence="2" id="KW-1185">Reference proteome</keyword>
<dbReference type="RefSeq" id="WP_209704575.1">
    <property type="nucleotide sequence ID" value="NZ_JAFIDA010000001.1"/>
</dbReference>
<proteinExistence type="predicted"/>
<accession>A0A940PWN1</accession>
<gene>
    <name evidence="1" type="ORF">JOF28_000788</name>
</gene>
<dbReference type="Proteomes" id="UP000675163">
    <property type="component" value="Unassembled WGS sequence"/>
</dbReference>
<organism evidence="1 2">
    <name type="scientific">Leucobacter exalbidus</name>
    <dbReference type="NCBI Taxonomy" id="662960"/>
    <lineage>
        <taxon>Bacteria</taxon>
        <taxon>Bacillati</taxon>
        <taxon>Actinomycetota</taxon>
        <taxon>Actinomycetes</taxon>
        <taxon>Micrococcales</taxon>
        <taxon>Microbacteriaceae</taxon>
        <taxon>Leucobacter</taxon>
    </lineage>
</organism>
<sequence length="225" mass="24330">MTTHDPESTGVRIIALVSSPNRPAQMGATPVVAHDPIERVDIYDFAHLNLDGVTGILITGMCDQEFLSRQQPKLEAFVRAGGRVLINGHVTKPFLPGLPKWRKLMFSRPEDLVIEPANPHPIWQGIDLADVLYRTGVPGAHTRAELEQIGVAGFYGRGYAVRLPADATVINTIGPLRAPIDYAFPLGDGEVAVHQGLDLEAFPDAPGTTLGSFAPNVRAWLGSTR</sequence>
<reference evidence="1" key="1">
    <citation type="submission" date="2021-02" db="EMBL/GenBank/DDBJ databases">
        <title>Sequencing the genomes of 1000 actinobacteria strains.</title>
        <authorList>
            <person name="Klenk H.-P."/>
        </authorList>
    </citation>
    <scope>NUCLEOTIDE SEQUENCE</scope>
    <source>
        <strain evidence="1">DSM 22850</strain>
    </source>
</reference>
<evidence type="ECO:0000313" key="2">
    <source>
        <dbReference type="Proteomes" id="UP000675163"/>
    </source>
</evidence>
<dbReference type="AlphaFoldDB" id="A0A940PWN1"/>
<protein>
    <submittedName>
        <fullName evidence="1">Uncharacterized protein</fullName>
    </submittedName>
</protein>
<evidence type="ECO:0000313" key="1">
    <source>
        <dbReference type="EMBL" id="MBP1325556.1"/>
    </source>
</evidence>
<comment type="caution">
    <text evidence="1">The sequence shown here is derived from an EMBL/GenBank/DDBJ whole genome shotgun (WGS) entry which is preliminary data.</text>
</comment>
<name>A0A940PWN1_9MICO</name>
<dbReference type="EMBL" id="JAFIDA010000001">
    <property type="protein sequence ID" value="MBP1325556.1"/>
    <property type="molecule type" value="Genomic_DNA"/>
</dbReference>